<dbReference type="InterPro" id="IPR004843">
    <property type="entry name" value="Calcineurin-like_PHP"/>
</dbReference>
<name>A0A250KT44_9GAMM</name>
<dbReference type="EMBL" id="AP017928">
    <property type="protein sequence ID" value="BBA34121.1"/>
    <property type="molecule type" value="Genomic_DNA"/>
</dbReference>
<keyword evidence="4" id="KW-1185">Reference proteome</keyword>
<dbReference type="CDD" id="cd00838">
    <property type="entry name" value="MPP_superfamily"/>
    <property type="match status" value="1"/>
</dbReference>
<evidence type="ECO:0000256" key="1">
    <source>
        <dbReference type="SAM" id="SignalP"/>
    </source>
</evidence>
<keyword evidence="1" id="KW-0732">Signal</keyword>
<protein>
    <recommendedName>
        <fullName evidence="2">Calcineurin-like phosphoesterase domain-containing protein</fullName>
    </recommendedName>
</protein>
<sequence length="338" mass="38156">MSTTPIKTLLLAAACAAAFSRIAPAAPPEHHSAPGYGKFEFALIGDVPYAPADFWKFDNVIRKINADHRLKWVLHTGDIKNGSTLCSDEVFKDRLRRFQRFRIPFILTPGDNEWTDCHRANNGSYLPLERLARLRELFYPIPGLTLGQKPMTVETQADDPAHAEFVENMRWMKQHVMFATVHIVGSNNGLAPFAGRTPADDAEVARRIDAARAWIRETFTKAEEERARGVLVAFQANPGFELAEGSAERKGFEEILAELETEAVNFKKPVVFAHGDSHYFRVDKPMKGSVSKRRIENATRVENFGADDVHWVRVVVDPKSPEVFSIHQEIVEKNLEQH</sequence>
<dbReference type="RefSeq" id="WP_170161030.1">
    <property type="nucleotide sequence ID" value="NZ_AP017928.1"/>
</dbReference>
<dbReference type="AlphaFoldDB" id="A0A250KT44"/>
<dbReference type="InterPro" id="IPR029052">
    <property type="entry name" value="Metallo-depent_PP-like"/>
</dbReference>
<feature type="signal peptide" evidence="1">
    <location>
        <begin position="1"/>
        <end position="25"/>
    </location>
</feature>
<dbReference type="Pfam" id="PF00149">
    <property type="entry name" value="Metallophos"/>
    <property type="match status" value="1"/>
</dbReference>
<accession>A0A250KT44</accession>
<dbReference type="SUPFAM" id="SSF56300">
    <property type="entry name" value="Metallo-dependent phosphatases"/>
    <property type="match status" value="1"/>
</dbReference>
<gene>
    <name evidence="3" type="ORF">sS8_2169</name>
</gene>
<dbReference type="Proteomes" id="UP000266313">
    <property type="component" value="Chromosome"/>
</dbReference>
<evidence type="ECO:0000259" key="2">
    <source>
        <dbReference type="Pfam" id="PF00149"/>
    </source>
</evidence>
<reference evidence="3 4" key="1">
    <citation type="submission" date="2016-12" db="EMBL/GenBank/DDBJ databases">
        <title>Genome sequencing of Methylocaldum marinum.</title>
        <authorList>
            <person name="Takeuchi M."/>
            <person name="Kamagata Y."/>
            <person name="Hiraoka S."/>
            <person name="Oshima K."/>
            <person name="Hattori M."/>
            <person name="Iwasaki W."/>
        </authorList>
    </citation>
    <scope>NUCLEOTIDE SEQUENCE [LARGE SCALE GENOMIC DNA]</scope>
    <source>
        <strain evidence="3 4">S8</strain>
    </source>
</reference>
<feature type="chain" id="PRO_5012806605" description="Calcineurin-like phosphoesterase domain-containing protein" evidence="1">
    <location>
        <begin position="26"/>
        <end position="338"/>
    </location>
</feature>
<organism evidence="3 4">
    <name type="scientific">Methylocaldum marinum</name>
    <dbReference type="NCBI Taxonomy" id="1432792"/>
    <lineage>
        <taxon>Bacteria</taxon>
        <taxon>Pseudomonadati</taxon>
        <taxon>Pseudomonadota</taxon>
        <taxon>Gammaproteobacteria</taxon>
        <taxon>Methylococcales</taxon>
        <taxon>Methylococcaceae</taxon>
        <taxon>Methylocaldum</taxon>
    </lineage>
</organism>
<evidence type="ECO:0000313" key="4">
    <source>
        <dbReference type="Proteomes" id="UP000266313"/>
    </source>
</evidence>
<feature type="domain" description="Calcineurin-like phosphoesterase" evidence="2">
    <location>
        <begin position="41"/>
        <end position="152"/>
    </location>
</feature>
<dbReference type="GO" id="GO:0016787">
    <property type="term" value="F:hydrolase activity"/>
    <property type="evidence" value="ECO:0007669"/>
    <property type="project" value="InterPro"/>
</dbReference>
<proteinExistence type="predicted"/>
<dbReference type="KEGG" id="mmai:sS8_2169"/>
<evidence type="ECO:0000313" key="3">
    <source>
        <dbReference type="EMBL" id="BBA34121.1"/>
    </source>
</evidence>